<protein>
    <submittedName>
        <fullName evidence="4">Tetratricopeptide repeat</fullName>
    </submittedName>
</protein>
<dbReference type="SUPFAM" id="SSF46565">
    <property type="entry name" value="Chaperone J-domain"/>
    <property type="match status" value="1"/>
</dbReference>
<gene>
    <name evidence="4" type="ORF">OT_ostta05g04580</name>
</gene>
<dbReference type="PRINTS" id="PR00625">
    <property type="entry name" value="JDOMAIN"/>
</dbReference>
<organism evidence="4 5">
    <name type="scientific">Ostreococcus tauri</name>
    <name type="common">Marine green alga</name>
    <dbReference type="NCBI Taxonomy" id="70448"/>
    <lineage>
        <taxon>Eukaryota</taxon>
        <taxon>Viridiplantae</taxon>
        <taxon>Chlorophyta</taxon>
        <taxon>Mamiellophyceae</taxon>
        <taxon>Mamiellales</taxon>
        <taxon>Bathycoccaceae</taxon>
        <taxon>Ostreococcus</taxon>
    </lineage>
</organism>
<evidence type="ECO:0000313" key="5">
    <source>
        <dbReference type="Proteomes" id="UP000009170"/>
    </source>
</evidence>
<dbReference type="OrthoDB" id="445556at2759"/>
<dbReference type="InterPro" id="IPR052758">
    <property type="entry name" value="SRC_co-chaperone"/>
</dbReference>
<dbReference type="PROSITE" id="PS50005">
    <property type="entry name" value="TPR"/>
    <property type="match status" value="2"/>
</dbReference>
<name>A0A090M7Q4_OSTTA</name>
<evidence type="ECO:0000313" key="4">
    <source>
        <dbReference type="EMBL" id="CEF98149.1"/>
    </source>
</evidence>
<dbReference type="InterPro" id="IPR018253">
    <property type="entry name" value="DnaJ_domain_CS"/>
</dbReference>
<keyword evidence="1" id="KW-0802">TPR repeat</keyword>
<dbReference type="GeneID" id="9834556"/>
<dbReference type="STRING" id="70448.A0A090M7Q4"/>
<dbReference type="FunCoup" id="A0A090M7Q4">
    <property type="interactions" value="1848"/>
</dbReference>
<dbReference type="InterPro" id="IPR001623">
    <property type="entry name" value="DnaJ_domain"/>
</dbReference>
<dbReference type="PROSITE" id="PS50076">
    <property type="entry name" value="DNAJ_2"/>
    <property type="match status" value="1"/>
</dbReference>
<dbReference type="PROSITE" id="PS00636">
    <property type="entry name" value="DNAJ_1"/>
    <property type="match status" value="1"/>
</dbReference>
<sequence length="513" mass="57620">MAALTVDLSEMSETQERSTARAPWWRDGEYDARRAEEANDRGMEAMSGKRYETAFDEFTEAIRLEPRKAVYHANRAAAGLKLERFGVAADDAECAVARDATYVKALSRCATARLKLRCPQQALEMFDRVLEIDPDDDVAQRGRREAARAVAAANAEADRQREAALHGSRSPMPRHDVDPDVAAESLLSAEELLRANPNLEGAKANVAEALVSCQRYELAIERCKTLLEDSLDRKYIIAETRWRMGDVDGALTEISSASFRDSYDEFSCKKCIELGARLLHLQDLINRAAREVEDAQFTNAIRLFDMILQRPEGRMRTRFRGRILRSRAECQLRRHEYDAADDPIARENLKQTARDLSECIALNGNDHEAYVLRAEMRLGRGDHQGAFTDLRSAQTIAPALRGIDKMVRDAAARALRGSSRANIKSEKDPCARGGKYYDVLGIKPDADLRAVKSAYRRLAAVWHPDKWIQASPEDAAAAETRFKIVQRAYATLSDVKQRKIYDLDPARLDAESS</sequence>
<keyword evidence="5" id="KW-1185">Reference proteome</keyword>
<dbReference type="Pfam" id="PF00226">
    <property type="entry name" value="DnaJ"/>
    <property type="match status" value="1"/>
</dbReference>
<dbReference type="SMART" id="SM00028">
    <property type="entry name" value="TPR"/>
    <property type="match status" value="4"/>
</dbReference>
<dbReference type="CDD" id="cd06257">
    <property type="entry name" value="DnaJ"/>
    <property type="match status" value="1"/>
</dbReference>
<feature type="region of interest" description="Disordered" evidence="2">
    <location>
        <begin position="151"/>
        <end position="175"/>
    </location>
</feature>
<dbReference type="Gene3D" id="1.25.40.10">
    <property type="entry name" value="Tetratricopeptide repeat domain"/>
    <property type="match status" value="2"/>
</dbReference>
<accession>A0A090M7Q4</accession>
<dbReference type="InParanoid" id="A0A090M7Q4"/>
<dbReference type="PANTHER" id="PTHR44200:SF1">
    <property type="entry name" value="DNAJ HOMOLOG SUBFAMILY C MEMBER 7"/>
    <property type="match status" value="1"/>
</dbReference>
<reference evidence="4 5" key="2">
    <citation type="journal article" date="2014" name="BMC Genomics">
        <title>An improved genome of the model marine alga Ostreococcus tauri unfolds by assessing Illumina de novo assemblies.</title>
        <authorList>
            <person name="Blanc-Mathieu R."/>
            <person name="Verhelst B."/>
            <person name="Derelle E."/>
            <person name="Rombauts S."/>
            <person name="Bouget F.Y."/>
            <person name="Carre I."/>
            <person name="Chateau A."/>
            <person name="Eyre-Walker A."/>
            <person name="Grimsley N."/>
            <person name="Moreau H."/>
            <person name="Piegu B."/>
            <person name="Rivals E."/>
            <person name="Schackwitz W."/>
            <person name="Van de Peer Y."/>
            <person name="Piganeau G."/>
        </authorList>
    </citation>
    <scope>NUCLEOTIDE SEQUENCE [LARGE SCALE GENOMIC DNA]</scope>
    <source>
        <strain evidence="5">OTTH 0595 / CCAP 157/2 / RCC745</strain>
    </source>
</reference>
<dbReference type="SMART" id="SM00271">
    <property type="entry name" value="DnaJ"/>
    <property type="match status" value="1"/>
</dbReference>
<dbReference type="KEGG" id="ota:OT_ostta05g04580"/>
<feature type="region of interest" description="Disordered" evidence="2">
    <location>
        <begin position="1"/>
        <end position="23"/>
    </location>
</feature>
<dbReference type="RefSeq" id="XP_022839108.1">
    <property type="nucleotide sequence ID" value="XM_022984370.1"/>
</dbReference>
<dbReference type="PANTHER" id="PTHR44200">
    <property type="entry name" value="DNAJ HOMOLOG SUBFAMILY C MEMBER 7"/>
    <property type="match status" value="1"/>
</dbReference>
<dbReference type="SUPFAM" id="SSF48452">
    <property type="entry name" value="TPR-like"/>
    <property type="match status" value="2"/>
</dbReference>
<proteinExistence type="predicted"/>
<evidence type="ECO:0000256" key="1">
    <source>
        <dbReference type="PROSITE-ProRule" id="PRU00339"/>
    </source>
</evidence>
<comment type="caution">
    <text evidence="4">The sequence shown here is derived from an EMBL/GenBank/DDBJ whole genome shotgun (WGS) entry which is preliminary data.</text>
</comment>
<dbReference type="InterPro" id="IPR011990">
    <property type="entry name" value="TPR-like_helical_dom_sf"/>
</dbReference>
<feature type="repeat" description="TPR" evidence="1">
    <location>
        <begin position="103"/>
        <end position="136"/>
    </location>
</feature>
<dbReference type="Gene3D" id="1.10.287.110">
    <property type="entry name" value="DnaJ domain"/>
    <property type="match status" value="1"/>
</dbReference>
<dbReference type="Proteomes" id="UP000009170">
    <property type="component" value="Unassembled WGS sequence"/>
</dbReference>
<feature type="repeat" description="TPR" evidence="1">
    <location>
        <begin position="35"/>
        <end position="68"/>
    </location>
</feature>
<dbReference type="AlphaFoldDB" id="A0A090M7Q4"/>
<dbReference type="InterPro" id="IPR036869">
    <property type="entry name" value="J_dom_sf"/>
</dbReference>
<evidence type="ECO:0000259" key="3">
    <source>
        <dbReference type="PROSITE" id="PS50076"/>
    </source>
</evidence>
<evidence type="ECO:0000256" key="2">
    <source>
        <dbReference type="SAM" id="MobiDB-lite"/>
    </source>
</evidence>
<feature type="compositionally biased region" description="Basic and acidic residues" evidence="2">
    <location>
        <begin position="14"/>
        <end position="23"/>
    </location>
</feature>
<reference evidence="5" key="1">
    <citation type="journal article" date="2006" name="Proc. Natl. Acad. Sci. U.S.A.">
        <title>Genome analysis of the smallest free-living eukaryote Ostreococcus tauri unveils many unique features.</title>
        <authorList>
            <person name="Derelle E."/>
            <person name="Ferraz C."/>
            <person name="Rombauts S."/>
            <person name="Rouze P."/>
            <person name="Worden A.Z."/>
            <person name="Robbens S."/>
            <person name="Partensky F."/>
            <person name="Degroeve S."/>
            <person name="Echeynie S."/>
            <person name="Cooke R."/>
            <person name="Saeys Y."/>
            <person name="Wuyts J."/>
            <person name="Jabbari K."/>
            <person name="Bowler C."/>
            <person name="Panaud O."/>
            <person name="Piegu B."/>
            <person name="Ball S.G."/>
            <person name="Ral J.-P."/>
            <person name="Bouget F.-Y."/>
            <person name="Piganeau G."/>
            <person name="De Baets B."/>
            <person name="Picard A."/>
            <person name="Delseny M."/>
            <person name="Demaille J."/>
            <person name="Van de Peer Y."/>
            <person name="Moreau H."/>
        </authorList>
    </citation>
    <scope>NUCLEOTIDE SEQUENCE [LARGE SCALE GENOMIC DNA]</scope>
    <source>
        <strain evidence="5">OTTH 0595 / CCAP 157/2 / RCC745</strain>
    </source>
</reference>
<dbReference type="EMBL" id="CAID01000005">
    <property type="protein sequence ID" value="CEF98149.1"/>
    <property type="molecule type" value="Genomic_DNA"/>
</dbReference>
<dbReference type="InterPro" id="IPR019734">
    <property type="entry name" value="TPR_rpt"/>
</dbReference>
<feature type="domain" description="J" evidence="3">
    <location>
        <begin position="435"/>
        <end position="505"/>
    </location>
</feature>